<accession>A0ABN9XIF1</accession>
<comment type="caution">
    <text evidence="2">The sequence shown here is derived from an EMBL/GenBank/DDBJ whole genome shotgun (WGS) entry which is preliminary data.</text>
</comment>
<organism evidence="2 3">
    <name type="scientific">Prorocentrum cordatum</name>
    <dbReference type="NCBI Taxonomy" id="2364126"/>
    <lineage>
        <taxon>Eukaryota</taxon>
        <taxon>Sar</taxon>
        <taxon>Alveolata</taxon>
        <taxon>Dinophyceae</taxon>
        <taxon>Prorocentrales</taxon>
        <taxon>Prorocentraceae</taxon>
        <taxon>Prorocentrum</taxon>
    </lineage>
</organism>
<keyword evidence="3" id="KW-1185">Reference proteome</keyword>
<dbReference type="EMBL" id="CAUYUJ010020619">
    <property type="protein sequence ID" value="CAK0899537.1"/>
    <property type="molecule type" value="Genomic_DNA"/>
</dbReference>
<feature type="region of interest" description="Disordered" evidence="1">
    <location>
        <begin position="78"/>
        <end position="112"/>
    </location>
</feature>
<feature type="compositionally biased region" description="Polar residues" evidence="1">
    <location>
        <begin position="103"/>
        <end position="112"/>
    </location>
</feature>
<protein>
    <submittedName>
        <fullName evidence="2">Uncharacterized protein</fullName>
    </submittedName>
</protein>
<dbReference type="Proteomes" id="UP001189429">
    <property type="component" value="Unassembled WGS sequence"/>
</dbReference>
<feature type="compositionally biased region" description="Polar residues" evidence="1">
    <location>
        <begin position="78"/>
        <end position="94"/>
    </location>
</feature>
<evidence type="ECO:0000313" key="3">
    <source>
        <dbReference type="Proteomes" id="UP001189429"/>
    </source>
</evidence>
<proteinExistence type="predicted"/>
<gene>
    <name evidence="2" type="ORF">PCOR1329_LOCUS77023</name>
</gene>
<reference evidence="2" key="1">
    <citation type="submission" date="2023-10" db="EMBL/GenBank/DDBJ databases">
        <authorList>
            <person name="Chen Y."/>
            <person name="Shah S."/>
            <person name="Dougan E. K."/>
            <person name="Thang M."/>
            <person name="Chan C."/>
        </authorList>
    </citation>
    <scope>NUCLEOTIDE SEQUENCE [LARGE SCALE GENOMIC DNA]</scope>
</reference>
<evidence type="ECO:0000256" key="1">
    <source>
        <dbReference type="SAM" id="MobiDB-lite"/>
    </source>
</evidence>
<evidence type="ECO:0000313" key="2">
    <source>
        <dbReference type="EMBL" id="CAK0899537.1"/>
    </source>
</evidence>
<name>A0ABN9XIF1_9DINO</name>
<sequence length="112" mass="12120">MRVGLVGPGPIHLCDNLAHSRLLQESRNPNCHSLAGHLWFEEISARKHPNTDQIIQSCAGMCSTESVTSPANACLTQHPKTITTGPAKTSTAASHNHWMASARRQNSSEPAR</sequence>